<dbReference type="EMBL" id="JAFCLK010000017">
    <property type="protein sequence ID" value="MBR1137931.1"/>
    <property type="molecule type" value="Genomic_DNA"/>
</dbReference>
<feature type="domain" description="TauD/TfdA-like" evidence="4">
    <location>
        <begin position="9"/>
        <end position="242"/>
    </location>
</feature>
<evidence type="ECO:0000256" key="3">
    <source>
        <dbReference type="ARBA" id="ARBA00023194"/>
    </source>
</evidence>
<dbReference type="SUPFAM" id="SSF51197">
    <property type="entry name" value="Clavaminate synthase-like"/>
    <property type="match status" value="1"/>
</dbReference>
<keyword evidence="3" id="KW-0045">Antibiotic biosynthesis</keyword>
<gene>
    <name evidence="5" type="ORF">JQ619_19335</name>
</gene>
<dbReference type="Proteomes" id="UP001314635">
    <property type="component" value="Unassembled WGS sequence"/>
</dbReference>
<comment type="caution">
    <text evidence="5">The sequence shown here is derived from an EMBL/GenBank/DDBJ whole genome shotgun (WGS) entry which is preliminary data.</text>
</comment>
<proteinExistence type="predicted"/>
<comment type="cofactor">
    <cofactor evidence="1">
        <name>Fe(2+)</name>
        <dbReference type="ChEBI" id="CHEBI:29033"/>
    </cofactor>
</comment>
<dbReference type="RefSeq" id="WP_041750283.1">
    <property type="nucleotide sequence ID" value="NZ_JABFDP010000001.1"/>
</dbReference>
<evidence type="ECO:0000313" key="6">
    <source>
        <dbReference type="Proteomes" id="UP001314635"/>
    </source>
</evidence>
<name>A0ABS5G9E4_9BRAD</name>
<keyword evidence="5" id="KW-0223">Dioxygenase</keyword>
<dbReference type="Pfam" id="PF02668">
    <property type="entry name" value="TauD"/>
    <property type="match status" value="1"/>
</dbReference>
<dbReference type="PANTHER" id="PTHR10696:SF56">
    <property type="entry name" value="TAUD_TFDA-LIKE DOMAIN-CONTAINING PROTEIN"/>
    <property type="match status" value="1"/>
</dbReference>
<dbReference type="InterPro" id="IPR003819">
    <property type="entry name" value="TauD/TfdA-like"/>
</dbReference>
<dbReference type="InterPro" id="IPR050411">
    <property type="entry name" value="AlphaKG_dependent_hydroxylases"/>
</dbReference>
<evidence type="ECO:0000256" key="1">
    <source>
        <dbReference type="ARBA" id="ARBA00001954"/>
    </source>
</evidence>
<evidence type="ECO:0000259" key="4">
    <source>
        <dbReference type="Pfam" id="PF02668"/>
    </source>
</evidence>
<keyword evidence="2" id="KW-0560">Oxidoreductase</keyword>
<dbReference type="GO" id="GO:0051213">
    <property type="term" value="F:dioxygenase activity"/>
    <property type="evidence" value="ECO:0007669"/>
    <property type="project" value="UniProtKB-KW"/>
</dbReference>
<sequence>MAEHLVSSDFLQFQTLLASRGWAVLASGEIDADPAVTLRRLGTIVPQYDGRVSFDVTYRPGYDDAPYSQSMNALGAHTEAPGFMPPPKYLALYCHRQARCGNGQTLLADGIRFYDEALSPDLRRWSQNNEVEFVSSATPGDETRSSLRAPIRATVAGEPVLRFSYNLFRYGNVNPDAIEVRRVGDDPSDPLGQIAEEGEAFFSRNLIPVLIPDGCMLVWNNHRLMHGRGRYADQARHLTRYWLS</sequence>
<evidence type="ECO:0000256" key="2">
    <source>
        <dbReference type="ARBA" id="ARBA00023002"/>
    </source>
</evidence>
<keyword evidence="6" id="KW-1185">Reference proteome</keyword>
<organism evidence="5 6">
    <name type="scientific">Bradyrhizobium denitrificans</name>
    <dbReference type="NCBI Taxonomy" id="2734912"/>
    <lineage>
        <taxon>Bacteria</taxon>
        <taxon>Pseudomonadati</taxon>
        <taxon>Pseudomonadota</taxon>
        <taxon>Alphaproteobacteria</taxon>
        <taxon>Hyphomicrobiales</taxon>
        <taxon>Nitrobacteraceae</taxon>
        <taxon>Bradyrhizobium</taxon>
    </lineage>
</organism>
<dbReference type="PANTHER" id="PTHR10696">
    <property type="entry name" value="GAMMA-BUTYROBETAINE HYDROXYLASE-RELATED"/>
    <property type="match status" value="1"/>
</dbReference>
<dbReference type="Gene3D" id="3.60.130.10">
    <property type="entry name" value="Clavaminate synthase-like"/>
    <property type="match status" value="1"/>
</dbReference>
<accession>A0ABS5G9E4</accession>
<dbReference type="InterPro" id="IPR042098">
    <property type="entry name" value="TauD-like_sf"/>
</dbReference>
<reference evidence="6" key="1">
    <citation type="journal article" date="2021" name="ISME J.">
        <title>Evolutionary origin and ecological implication of a unique nif island in free-living Bradyrhizobium lineages.</title>
        <authorList>
            <person name="Tao J."/>
        </authorList>
    </citation>
    <scope>NUCLEOTIDE SEQUENCE [LARGE SCALE GENOMIC DNA]</scope>
    <source>
        <strain evidence="6">SZCCT0094</strain>
    </source>
</reference>
<evidence type="ECO:0000313" key="5">
    <source>
        <dbReference type="EMBL" id="MBR1137931.1"/>
    </source>
</evidence>
<protein>
    <submittedName>
        <fullName evidence="5">TauD/TfdA family dioxygenase</fullName>
    </submittedName>
</protein>